<dbReference type="AlphaFoldDB" id="A0A031FTT7"/>
<dbReference type="RefSeq" id="WP_036310376.1">
    <property type="nucleotide sequence ID" value="NZ_CP031421.1"/>
</dbReference>
<dbReference type="Pfam" id="PF25355">
    <property type="entry name" value="DUF7882"/>
    <property type="match status" value="1"/>
</dbReference>
<evidence type="ECO:0000313" key="3">
    <source>
        <dbReference type="Proteomes" id="UP000024001"/>
    </source>
</evidence>
<sequence>MGSLYYGNVESPIVMPDRILAHLAAIATTKLRRSESFVVSWKGTAGDGEGRTTLWFQPAIPLRFVYDQSAAIALNPATLREMADQATSNGGLVLDADLDIPEISAARTEARRSVAAA</sequence>
<proteinExistence type="predicted"/>
<gene>
    <name evidence="2" type="ORF">BW34_01217</name>
</gene>
<dbReference type="EMBL" id="JFYO01000004">
    <property type="protein sequence ID" value="EZP28239.1"/>
    <property type="molecule type" value="Genomic_DNA"/>
</dbReference>
<dbReference type="GeneID" id="91430880"/>
<accession>A0A031FTT7</accession>
<evidence type="ECO:0000259" key="1">
    <source>
        <dbReference type="Pfam" id="PF25355"/>
    </source>
</evidence>
<dbReference type="KEGG" id="moo:BWL13_00469"/>
<evidence type="ECO:0000313" key="2">
    <source>
        <dbReference type="EMBL" id="EZP28239.1"/>
    </source>
</evidence>
<dbReference type="InterPro" id="IPR057204">
    <property type="entry name" value="DUF7882"/>
</dbReference>
<dbReference type="Proteomes" id="UP000024001">
    <property type="component" value="Unassembled WGS sequence"/>
</dbReference>
<reference evidence="2 3" key="1">
    <citation type="submission" date="2014-03" db="EMBL/GenBank/DDBJ databases">
        <title>Draft Genome Sequences of 13 Willow Endophytes.</title>
        <authorList>
            <person name="Gan H.Y."/>
            <person name="Gan H.M."/>
            <person name="Savka M.A."/>
            <person name="Hudson A.O."/>
        </authorList>
    </citation>
    <scope>NUCLEOTIDE SEQUENCE [LARGE SCALE GENOMIC DNA]</scope>
    <source>
        <strain evidence="2 3">RIT293</strain>
    </source>
</reference>
<protein>
    <submittedName>
        <fullName evidence="2">von Willebrand factor type A</fullName>
    </submittedName>
</protein>
<keyword evidence="3" id="KW-1185">Reference proteome</keyword>
<dbReference type="PATRIC" id="fig|273677.3.peg.1200"/>
<name>A0A031FTT7_9MICO</name>
<feature type="domain" description="DUF7882" evidence="1">
    <location>
        <begin position="1"/>
        <end position="94"/>
    </location>
</feature>
<organism evidence="2 3">
    <name type="scientific">Microbacterium oleivorans</name>
    <dbReference type="NCBI Taxonomy" id="273677"/>
    <lineage>
        <taxon>Bacteria</taxon>
        <taxon>Bacillati</taxon>
        <taxon>Actinomycetota</taxon>
        <taxon>Actinomycetes</taxon>
        <taxon>Micrococcales</taxon>
        <taxon>Microbacteriaceae</taxon>
        <taxon>Microbacterium</taxon>
    </lineage>
</organism>
<dbReference type="OrthoDB" id="5123855at2"/>
<comment type="caution">
    <text evidence="2">The sequence shown here is derived from an EMBL/GenBank/DDBJ whole genome shotgun (WGS) entry which is preliminary data.</text>
</comment>